<feature type="compositionally biased region" description="Acidic residues" evidence="1">
    <location>
        <begin position="11"/>
        <end position="21"/>
    </location>
</feature>
<proteinExistence type="predicted"/>
<evidence type="ECO:0000259" key="2">
    <source>
        <dbReference type="Pfam" id="PF24104"/>
    </source>
</evidence>
<feature type="domain" description="F-box protein At5g52880-like ARM repeats region" evidence="2">
    <location>
        <begin position="29"/>
        <end position="128"/>
    </location>
</feature>
<feature type="compositionally biased region" description="Basic and acidic residues" evidence="1">
    <location>
        <begin position="1"/>
        <end position="10"/>
    </location>
</feature>
<name>A0AAW1PVN0_9CHLO</name>
<comment type="caution">
    <text evidence="3">The sequence shown here is derived from an EMBL/GenBank/DDBJ whole genome shotgun (WGS) entry which is preliminary data.</text>
</comment>
<sequence>MAGESKRAAESSEEDSDSEETQETRVLQECYMEADIGGGLSRREHFCEAAAELTLLFRCGYQASNKAVQQLVRADVLQAVQAYRLWSGREMMKSALDALVKEASRVLPAAQRAELQRHYKAACVAARRMEKRTVRDHLWKPHFQAFLSQQPSGAWTLLRAFDLFKLEPLEDSPYLQRFKTVIAANPDMLYWRSNRARVNRRLEWLSSTGAAPSHLTHVRYMTPRMVHAHIVGMANRKAQGGPSSDSDDDDQEKAAASRFWKV</sequence>
<organism evidence="3 4">
    <name type="scientific">[Myrmecia] bisecta</name>
    <dbReference type="NCBI Taxonomy" id="41462"/>
    <lineage>
        <taxon>Eukaryota</taxon>
        <taxon>Viridiplantae</taxon>
        <taxon>Chlorophyta</taxon>
        <taxon>core chlorophytes</taxon>
        <taxon>Trebouxiophyceae</taxon>
        <taxon>Trebouxiales</taxon>
        <taxon>Trebouxiaceae</taxon>
        <taxon>Myrmecia</taxon>
    </lineage>
</organism>
<reference evidence="3 4" key="1">
    <citation type="journal article" date="2024" name="Nat. Commun.">
        <title>Phylogenomics reveals the evolutionary origins of lichenization in chlorophyte algae.</title>
        <authorList>
            <person name="Puginier C."/>
            <person name="Libourel C."/>
            <person name="Otte J."/>
            <person name="Skaloud P."/>
            <person name="Haon M."/>
            <person name="Grisel S."/>
            <person name="Petersen M."/>
            <person name="Berrin J.G."/>
            <person name="Delaux P.M."/>
            <person name="Dal Grande F."/>
            <person name="Keller J."/>
        </authorList>
    </citation>
    <scope>NUCLEOTIDE SEQUENCE [LARGE SCALE GENOMIC DNA]</scope>
    <source>
        <strain evidence="3 4">SAG 2043</strain>
    </source>
</reference>
<feature type="region of interest" description="Disordered" evidence="1">
    <location>
        <begin position="236"/>
        <end position="262"/>
    </location>
</feature>
<keyword evidence="4" id="KW-1185">Reference proteome</keyword>
<dbReference type="InterPro" id="IPR057039">
    <property type="entry name" value="At5g52880_ARM"/>
</dbReference>
<gene>
    <name evidence="3" type="ORF">WJX72_001589</name>
</gene>
<dbReference type="EMBL" id="JALJOR010000008">
    <property type="protein sequence ID" value="KAK9812668.1"/>
    <property type="molecule type" value="Genomic_DNA"/>
</dbReference>
<dbReference type="Pfam" id="PF24104">
    <property type="entry name" value="At5g52880_ARM"/>
    <property type="match status" value="1"/>
</dbReference>
<dbReference type="Proteomes" id="UP001489004">
    <property type="component" value="Unassembled WGS sequence"/>
</dbReference>
<evidence type="ECO:0000256" key="1">
    <source>
        <dbReference type="SAM" id="MobiDB-lite"/>
    </source>
</evidence>
<evidence type="ECO:0000313" key="3">
    <source>
        <dbReference type="EMBL" id="KAK9812668.1"/>
    </source>
</evidence>
<feature type="region of interest" description="Disordered" evidence="1">
    <location>
        <begin position="1"/>
        <end position="24"/>
    </location>
</feature>
<accession>A0AAW1PVN0</accession>
<protein>
    <recommendedName>
        <fullName evidence="2">F-box protein At5g52880-like ARM repeats region domain-containing protein</fullName>
    </recommendedName>
</protein>
<dbReference type="AlphaFoldDB" id="A0AAW1PVN0"/>
<evidence type="ECO:0000313" key="4">
    <source>
        <dbReference type="Proteomes" id="UP001489004"/>
    </source>
</evidence>